<evidence type="ECO:0000256" key="2">
    <source>
        <dbReference type="ARBA" id="ARBA00011975"/>
    </source>
</evidence>
<comment type="similarity">
    <text evidence="9">Belongs to the class I-like SAM-binding methyltransferase superfamily. C5-methyltransferase family.</text>
</comment>
<dbReference type="PROSITE" id="PS50013">
    <property type="entry name" value="CHROMO_2"/>
    <property type="match status" value="1"/>
</dbReference>
<dbReference type="SUPFAM" id="SSF54160">
    <property type="entry name" value="Chromo domain-like"/>
    <property type="match status" value="1"/>
</dbReference>
<dbReference type="Gene3D" id="3.40.50.150">
    <property type="entry name" value="Vaccinia Virus protein VP39"/>
    <property type="match status" value="1"/>
</dbReference>
<dbReference type="PANTHER" id="PTHR10629:SF34">
    <property type="entry name" value="DNA (CYTOSINE-5)-METHYLTRANSFERASE CMT2"/>
    <property type="match status" value="1"/>
</dbReference>
<proteinExistence type="inferred from homology"/>
<dbReference type="GO" id="GO:0032259">
    <property type="term" value="P:methylation"/>
    <property type="evidence" value="ECO:0007669"/>
    <property type="project" value="UniProtKB-KW"/>
</dbReference>
<dbReference type="CDD" id="cd18635">
    <property type="entry name" value="CD_CMT3_like"/>
    <property type="match status" value="1"/>
</dbReference>
<dbReference type="PROSITE" id="PS00598">
    <property type="entry name" value="CHROMO_1"/>
    <property type="match status" value="1"/>
</dbReference>
<evidence type="ECO:0000256" key="8">
    <source>
        <dbReference type="ARBA" id="ARBA00047422"/>
    </source>
</evidence>
<dbReference type="GO" id="GO:0003682">
    <property type="term" value="F:chromatin binding"/>
    <property type="evidence" value="ECO:0007669"/>
    <property type="project" value="InterPro"/>
</dbReference>
<dbReference type="InterPro" id="IPR023780">
    <property type="entry name" value="Chromo_domain"/>
</dbReference>
<dbReference type="InterPro" id="IPR016197">
    <property type="entry name" value="Chromo-like_dom_sf"/>
</dbReference>
<feature type="active site" evidence="9">
    <location>
        <position position="689"/>
    </location>
</feature>
<comment type="subcellular location">
    <subcellularLocation>
        <location evidence="1">Nucleus</location>
    </subcellularLocation>
</comment>
<dbReference type="Pfam" id="PF00145">
    <property type="entry name" value="DNA_methylase"/>
    <property type="match status" value="1"/>
</dbReference>
<dbReference type="InterPro" id="IPR000953">
    <property type="entry name" value="Chromo/chromo_shadow_dom"/>
</dbReference>
<evidence type="ECO:0000256" key="9">
    <source>
        <dbReference type="PROSITE-ProRule" id="PRU01016"/>
    </source>
</evidence>
<evidence type="ECO:0000256" key="5">
    <source>
        <dbReference type="ARBA" id="ARBA00022691"/>
    </source>
</evidence>
<dbReference type="STRING" id="1088818.A0A2I0BF15"/>
<dbReference type="PROSITE" id="PS51679">
    <property type="entry name" value="SAM_MT_C5"/>
    <property type="match status" value="1"/>
</dbReference>
<gene>
    <name evidence="13" type="primary">CMT2</name>
    <name evidence="13" type="ORF">AXF42_Ash007088</name>
</gene>
<dbReference type="InterPro" id="IPR001025">
    <property type="entry name" value="BAH_dom"/>
</dbReference>
<dbReference type="PROSITE" id="PS51038">
    <property type="entry name" value="BAH"/>
    <property type="match status" value="1"/>
</dbReference>
<dbReference type="GO" id="GO:0005634">
    <property type="term" value="C:nucleus"/>
    <property type="evidence" value="ECO:0007669"/>
    <property type="project" value="UniProtKB-SubCell"/>
</dbReference>
<dbReference type="OrthoDB" id="5376140at2759"/>
<dbReference type="SMART" id="SM00439">
    <property type="entry name" value="BAH"/>
    <property type="match status" value="1"/>
</dbReference>
<dbReference type="Proteomes" id="UP000236161">
    <property type="component" value="Unassembled WGS sequence"/>
</dbReference>
<evidence type="ECO:0000256" key="1">
    <source>
        <dbReference type="ARBA" id="ARBA00004123"/>
    </source>
</evidence>
<feature type="domain" description="BAH" evidence="12">
    <location>
        <begin position="349"/>
        <end position="465"/>
    </location>
</feature>
<dbReference type="InterPro" id="IPR023779">
    <property type="entry name" value="Chromodomain_CS"/>
</dbReference>
<evidence type="ECO:0000259" key="12">
    <source>
        <dbReference type="PROSITE" id="PS51038"/>
    </source>
</evidence>
<protein>
    <recommendedName>
        <fullName evidence="2">DNA (cytosine-5-)-methyltransferase</fullName>
        <ecNumber evidence="2">2.1.1.37</ecNumber>
    </recommendedName>
</protein>
<dbReference type="GO" id="GO:0003886">
    <property type="term" value="F:DNA (cytosine-5-)-methyltransferase activity"/>
    <property type="evidence" value="ECO:0007669"/>
    <property type="project" value="UniProtKB-EC"/>
</dbReference>
<dbReference type="Gene3D" id="2.30.30.490">
    <property type="match status" value="1"/>
</dbReference>
<accession>A0A2I0BF15</accession>
<evidence type="ECO:0000256" key="4">
    <source>
        <dbReference type="ARBA" id="ARBA00022679"/>
    </source>
</evidence>
<dbReference type="InterPro" id="IPR029063">
    <property type="entry name" value="SAM-dependent_MTases_sf"/>
</dbReference>
<feature type="region of interest" description="Disordered" evidence="10">
    <location>
        <begin position="1"/>
        <end position="173"/>
    </location>
</feature>
<keyword evidence="14" id="KW-1185">Reference proteome</keyword>
<dbReference type="AlphaFoldDB" id="A0A2I0BF15"/>
<dbReference type="InterPro" id="IPR001525">
    <property type="entry name" value="C5_MeTfrase"/>
</dbReference>
<evidence type="ECO:0000313" key="14">
    <source>
        <dbReference type="Proteomes" id="UP000236161"/>
    </source>
</evidence>
<evidence type="ECO:0000256" key="3">
    <source>
        <dbReference type="ARBA" id="ARBA00022603"/>
    </source>
</evidence>
<feature type="region of interest" description="Disordered" evidence="10">
    <location>
        <begin position="208"/>
        <end position="245"/>
    </location>
</feature>
<evidence type="ECO:0000256" key="6">
    <source>
        <dbReference type="ARBA" id="ARBA00023125"/>
    </source>
</evidence>
<organism evidence="13 14">
    <name type="scientific">Apostasia shenzhenica</name>
    <dbReference type="NCBI Taxonomy" id="1088818"/>
    <lineage>
        <taxon>Eukaryota</taxon>
        <taxon>Viridiplantae</taxon>
        <taxon>Streptophyta</taxon>
        <taxon>Embryophyta</taxon>
        <taxon>Tracheophyta</taxon>
        <taxon>Spermatophyta</taxon>
        <taxon>Magnoliopsida</taxon>
        <taxon>Liliopsida</taxon>
        <taxon>Asparagales</taxon>
        <taxon>Orchidaceae</taxon>
        <taxon>Apostasioideae</taxon>
        <taxon>Apostasia</taxon>
    </lineage>
</organism>
<dbReference type="FunFam" id="2.30.30.490:FF:000011">
    <property type="entry name" value="DNA (cytosine-5)-methyltransferase 1"/>
    <property type="match status" value="1"/>
</dbReference>
<keyword evidence="3 9" id="KW-0489">Methyltransferase</keyword>
<dbReference type="InterPro" id="IPR018117">
    <property type="entry name" value="C5_DNA_meth_AS"/>
</dbReference>
<dbReference type="PANTHER" id="PTHR10629">
    <property type="entry name" value="CYTOSINE-SPECIFIC METHYLTRANSFERASE"/>
    <property type="match status" value="1"/>
</dbReference>
<feature type="domain" description="Chromo" evidence="11">
    <location>
        <begin position="611"/>
        <end position="676"/>
    </location>
</feature>
<evidence type="ECO:0000313" key="13">
    <source>
        <dbReference type="EMBL" id="PKA66391.1"/>
    </source>
</evidence>
<name>A0A2I0BF15_9ASPA</name>
<keyword evidence="4 9" id="KW-0808">Transferase</keyword>
<dbReference type="EMBL" id="KZ451886">
    <property type="protein sequence ID" value="PKA66391.1"/>
    <property type="molecule type" value="Genomic_DNA"/>
</dbReference>
<feature type="compositionally biased region" description="Polar residues" evidence="10">
    <location>
        <begin position="150"/>
        <end position="161"/>
    </location>
</feature>
<keyword evidence="7" id="KW-0539">Nucleus</keyword>
<comment type="catalytic activity">
    <reaction evidence="8">
        <text>a 2'-deoxycytidine in DNA + S-adenosyl-L-methionine = a 5-methyl-2'-deoxycytidine in DNA + S-adenosyl-L-homocysteine + H(+)</text>
        <dbReference type="Rhea" id="RHEA:13681"/>
        <dbReference type="Rhea" id="RHEA-COMP:11369"/>
        <dbReference type="Rhea" id="RHEA-COMP:11370"/>
        <dbReference type="ChEBI" id="CHEBI:15378"/>
        <dbReference type="ChEBI" id="CHEBI:57856"/>
        <dbReference type="ChEBI" id="CHEBI:59789"/>
        <dbReference type="ChEBI" id="CHEBI:85452"/>
        <dbReference type="ChEBI" id="CHEBI:85454"/>
        <dbReference type="EC" id="2.1.1.37"/>
    </reaction>
</comment>
<dbReference type="PRINTS" id="PR00105">
    <property type="entry name" value="C5METTRFRASE"/>
</dbReference>
<dbReference type="Pfam" id="PF00385">
    <property type="entry name" value="Chromo"/>
    <property type="match status" value="1"/>
</dbReference>
<keyword evidence="6" id="KW-0238">DNA-binding</keyword>
<feature type="compositionally biased region" description="Polar residues" evidence="10">
    <location>
        <begin position="1"/>
        <end position="10"/>
    </location>
</feature>
<dbReference type="InterPro" id="IPR050390">
    <property type="entry name" value="C5-Methyltransferase"/>
</dbReference>
<dbReference type="Pfam" id="PF01426">
    <property type="entry name" value="BAH"/>
    <property type="match status" value="1"/>
</dbReference>
<dbReference type="InterPro" id="IPR043151">
    <property type="entry name" value="BAH_sf"/>
</dbReference>
<evidence type="ECO:0000256" key="10">
    <source>
        <dbReference type="SAM" id="MobiDB-lite"/>
    </source>
</evidence>
<dbReference type="SMART" id="SM00298">
    <property type="entry name" value="CHROMO"/>
    <property type="match status" value="1"/>
</dbReference>
<dbReference type="PROSITE" id="PS00094">
    <property type="entry name" value="C5_MTASE_1"/>
    <property type="match status" value="1"/>
</dbReference>
<dbReference type="GO" id="GO:0044027">
    <property type="term" value="P:negative regulation of gene expression via chromosomal CpG island methylation"/>
    <property type="evidence" value="ECO:0007669"/>
    <property type="project" value="TreeGrafter"/>
</dbReference>
<reference evidence="13 14" key="1">
    <citation type="journal article" date="2017" name="Nature">
        <title>The Apostasia genome and the evolution of orchids.</title>
        <authorList>
            <person name="Zhang G.Q."/>
            <person name="Liu K.W."/>
            <person name="Li Z."/>
            <person name="Lohaus R."/>
            <person name="Hsiao Y.Y."/>
            <person name="Niu S.C."/>
            <person name="Wang J.Y."/>
            <person name="Lin Y.C."/>
            <person name="Xu Q."/>
            <person name="Chen L.J."/>
            <person name="Yoshida K."/>
            <person name="Fujiwara S."/>
            <person name="Wang Z.W."/>
            <person name="Zhang Y.Q."/>
            <person name="Mitsuda N."/>
            <person name="Wang M."/>
            <person name="Liu G.H."/>
            <person name="Pecoraro L."/>
            <person name="Huang H.X."/>
            <person name="Xiao X.J."/>
            <person name="Lin M."/>
            <person name="Wu X.Y."/>
            <person name="Wu W.L."/>
            <person name="Chen Y.Y."/>
            <person name="Chang S.B."/>
            <person name="Sakamoto S."/>
            <person name="Ohme-Takagi M."/>
            <person name="Yagi M."/>
            <person name="Zeng S.J."/>
            <person name="Shen C.Y."/>
            <person name="Yeh C.M."/>
            <person name="Luo Y.B."/>
            <person name="Tsai W.C."/>
            <person name="Van de Peer Y."/>
            <person name="Liu Z.J."/>
        </authorList>
    </citation>
    <scope>NUCLEOTIDE SEQUENCE [LARGE SCALE GENOMIC DNA]</scope>
    <source>
        <strain evidence="14">cv. Shenzhen</strain>
        <tissue evidence="13">Stem</tissue>
    </source>
</reference>
<dbReference type="EC" id="2.1.1.37" evidence="2"/>
<sequence length="1035" mass="115719">MAAESLNPSPHSAGRGANGEGGRSGSLASNVSRFLPRRSPRNVATSAALSNGELKLSPCGTVRRSPRFSENYAGSDKKRTGGVSEPRSSKKAKAGSRLNKNKKDSFLGSHKLRGVNGSTFASYCGVGSESRRSGEISPGDQPVVDGAAQPSPSTAASLTTEASEEKRSTRASDLLLYEIKKAGSVSMKDDNDSFPSSNELEDITRSTFASYGGDRKSSRSGEISSGTTPVMDGDGAGFQKQKSSGTVDPLLSQKLKFVYCFRNRNRDSFSSSKEPEEANESTFFEEVNGSTSFVGEPVPDEEARRRWPHHYVQQGAKRIRWNSDSIFDDEDEMILNVKCHFLQANISGFVFSLGDCAYVKGEEGKPNYIGRILEFFVTTKGENYFTVQWFYRAEDTVMKNQAGCHDKKRLFYSNLRNDNLLDCIVSKVRVMQVPPSVEPTYKCPPSYFYYDMKYSIEYSTFQTLEVDDSGENIDFSSSICSEKLEMMPFFKQNCRSYKSKKAELSLLDLYSGCGGMSTGLCLGAKAAGVNLVTKWAVDFDEPACQSLKINHPEILVRNEKADDFLELLKEWNKLCDQYASNIGESRNLDSGVSQFEDSKLNTSNGRSSKEYEVLKLVDICYGDPASSGEHGLKFKVRWKGYNSSEDTWEPLEHLSNCKERIKDFIREGSLSKRLPRPGDVDVICGGPPCQGISGYNRFRNFDAPLDDERNRQVVVFMDIVRFLKPKYVLMENVVDILKFAKATLGRYALSRLVEMNYQARLGIMAAGCYGLPQFRLRAFLWGCHPEEKLPQFPLPTHETILKGGAPAEFEPNLVAYDECQPRTLKKAVVLEDALSDLPPVTNVEDREEMPYNGVPQTDFQRYIRMQKFEVEDLGSATSTVAVLYDHRPLPLGEDDYLRVCQVPKRKGANFRDLPGVIVGADNTARIDPSVERKLLPSGRLLVPDFAISHWNGKSARCFARLWWDEIVPTVLTVPDSHCQVCFCLSKWSANYILHKLMKPVNFSRLYYIPSKIESLQFVRARGCKDFLISIGYVGK</sequence>
<dbReference type="GO" id="GO:0003677">
    <property type="term" value="F:DNA binding"/>
    <property type="evidence" value="ECO:0007669"/>
    <property type="project" value="UniProtKB-KW"/>
</dbReference>
<keyword evidence="5 9" id="KW-0949">S-adenosyl-L-methionine</keyword>
<dbReference type="Gene3D" id="3.90.120.10">
    <property type="entry name" value="DNA Methylase, subunit A, domain 2"/>
    <property type="match status" value="1"/>
</dbReference>
<dbReference type="SUPFAM" id="SSF53335">
    <property type="entry name" value="S-adenosyl-L-methionine-dependent methyltransferases"/>
    <property type="match status" value="1"/>
</dbReference>
<evidence type="ECO:0000256" key="7">
    <source>
        <dbReference type="ARBA" id="ARBA00023242"/>
    </source>
</evidence>
<evidence type="ECO:0000259" key="11">
    <source>
        <dbReference type="PROSITE" id="PS50013"/>
    </source>
</evidence>